<name>A0A2D3L7N5_PREIN</name>
<evidence type="ECO:0000313" key="2">
    <source>
        <dbReference type="Proteomes" id="UP000229630"/>
    </source>
</evidence>
<protein>
    <submittedName>
        <fullName evidence="1">Uncharacterized protein</fullName>
    </submittedName>
</protein>
<organism evidence="1 2">
    <name type="scientific">Prevotella intermedia</name>
    <dbReference type="NCBI Taxonomy" id="28131"/>
    <lineage>
        <taxon>Bacteria</taxon>
        <taxon>Pseudomonadati</taxon>
        <taxon>Bacteroidota</taxon>
        <taxon>Bacteroidia</taxon>
        <taxon>Bacteroidales</taxon>
        <taxon>Prevotellaceae</taxon>
        <taxon>Prevotella</taxon>
    </lineage>
</organism>
<evidence type="ECO:0000313" key="1">
    <source>
        <dbReference type="EMBL" id="ATV26589.1"/>
    </source>
</evidence>
<reference evidence="1 2" key="1">
    <citation type="submission" date="2017-11" db="EMBL/GenBank/DDBJ databases">
        <title>Genome sequencing of Prevotella intermedia KCOM 2837.</title>
        <authorList>
            <person name="Kook J.-K."/>
            <person name="Park S.-N."/>
            <person name="Lim Y.K."/>
        </authorList>
    </citation>
    <scope>NUCLEOTIDE SEQUENCE [LARGE SCALE GENOMIC DNA]</scope>
    <source>
        <strain evidence="1 2">KCOM 2837</strain>
    </source>
</reference>
<dbReference type="Proteomes" id="UP000229630">
    <property type="component" value="Chromosome 1"/>
</dbReference>
<proteinExistence type="predicted"/>
<gene>
    <name evidence="1" type="ORF">CTM62_07580</name>
</gene>
<sequence length="74" mass="8527">MLLLQYKTNNIKGIKDKKGAAKPPLWRSKTIAFTEQNLLFYLSKPLLLKNGNKIFGFSMLFLLFHGNISSFFKC</sequence>
<dbReference type="EMBL" id="CP024723">
    <property type="protein sequence ID" value="ATV26589.1"/>
    <property type="molecule type" value="Genomic_DNA"/>
</dbReference>
<accession>A0A2D3L7N5</accession>
<dbReference type="AlphaFoldDB" id="A0A2D3L7N5"/>